<dbReference type="EMBL" id="MRVZ01000012">
    <property type="protein sequence ID" value="PAU25790.1"/>
    <property type="molecule type" value="Genomic_DNA"/>
</dbReference>
<keyword evidence="1" id="KW-0812">Transmembrane</keyword>
<gene>
    <name evidence="2" type="ORF">BTQ06_04710</name>
</gene>
<dbReference type="Proteomes" id="UP000218543">
    <property type="component" value="Unassembled WGS sequence"/>
</dbReference>
<feature type="transmembrane region" description="Helical" evidence="1">
    <location>
        <begin position="6"/>
        <end position="24"/>
    </location>
</feature>
<reference evidence="2 3" key="1">
    <citation type="submission" date="2016-12" db="EMBL/GenBank/DDBJ databases">
        <title>Real-Time Genomic Investigation Underlying the Public Health Response to a Shiga Toxin-Producing Escherichia Coli O26:H11 Outbreak in a Nursery.</title>
        <authorList>
            <person name="Ferdous M."/>
            <person name="Moran-Gilad J."/>
            <person name="Rossen J.W."/>
            <person name="Gdalevich M."/>
        </authorList>
    </citation>
    <scope>NUCLEOTIDE SEQUENCE [LARGE SCALE GENOMIC DNA]</scope>
    <source>
        <strain evidence="2 3">STEC 514-2</strain>
    </source>
</reference>
<accession>A0A2A2CD63</accession>
<sequence>MDYITATITSAVNMSALLCMLFYSRHGASFKRHISLLAWLLMVAATFNLFRTWTAMGLTCPVTYSEAVWQLLLFIPIILNKGNVSFLIPKEGFHENIRSRA</sequence>
<dbReference type="Pfam" id="PF05449">
    <property type="entry name" value="Phage_holin_3_7"/>
    <property type="match status" value="1"/>
</dbReference>
<feature type="transmembrane region" description="Helical" evidence="1">
    <location>
        <begin position="36"/>
        <end position="56"/>
    </location>
</feature>
<feature type="transmembrane region" description="Helical" evidence="1">
    <location>
        <begin position="68"/>
        <end position="88"/>
    </location>
</feature>
<comment type="caution">
    <text evidence="2">The sequence shown here is derived from an EMBL/GenBank/DDBJ whole genome shotgun (WGS) entry which is preliminary data.</text>
</comment>
<evidence type="ECO:0000256" key="1">
    <source>
        <dbReference type="SAM" id="Phobius"/>
    </source>
</evidence>
<dbReference type="InterPro" id="IPR008473">
    <property type="entry name" value="Phage_holin_3_7"/>
</dbReference>
<evidence type="ECO:0008006" key="4">
    <source>
        <dbReference type="Google" id="ProtNLM"/>
    </source>
</evidence>
<keyword evidence="1" id="KW-1133">Transmembrane helix</keyword>
<keyword evidence="1" id="KW-0472">Membrane</keyword>
<evidence type="ECO:0000313" key="3">
    <source>
        <dbReference type="Proteomes" id="UP000218543"/>
    </source>
</evidence>
<proteinExistence type="predicted"/>
<evidence type="ECO:0000313" key="2">
    <source>
        <dbReference type="EMBL" id="PAU25790.1"/>
    </source>
</evidence>
<dbReference type="RefSeq" id="WP_095585994.1">
    <property type="nucleotide sequence ID" value="NZ_MRVZ01000012.1"/>
</dbReference>
<protein>
    <recommendedName>
        <fullName evidence="4">Phage holin family protein</fullName>
    </recommendedName>
</protein>
<dbReference type="AlphaFoldDB" id="A0A2A2CD63"/>
<name>A0A2A2CD63_ECOLX</name>
<organism evidence="2 3">
    <name type="scientific">Escherichia coli</name>
    <dbReference type="NCBI Taxonomy" id="562"/>
    <lineage>
        <taxon>Bacteria</taxon>
        <taxon>Pseudomonadati</taxon>
        <taxon>Pseudomonadota</taxon>
        <taxon>Gammaproteobacteria</taxon>
        <taxon>Enterobacterales</taxon>
        <taxon>Enterobacteriaceae</taxon>
        <taxon>Escherichia</taxon>
    </lineage>
</organism>